<evidence type="ECO:0000313" key="1">
    <source>
        <dbReference type="EMBL" id="QOR59140.1"/>
    </source>
</evidence>
<dbReference type="GeneID" id="65129661"/>
<name>A0A7M1S1E2_9CAUD</name>
<dbReference type="KEGG" id="vg:65129661"/>
<dbReference type="Pfam" id="PF23898">
    <property type="entry name" value="Crass_capsid"/>
    <property type="match status" value="1"/>
</dbReference>
<dbReference type="RefSeq" id="YP_010111298.1">
    <property type="nucleotide sequence ID" value="NC_055880.1"/>
</dbReference>
<organism evidence="1 2">
    <name type="scientific">uncultured phage cr111_1</name>
    <dbReference type="NCBI Taxonomy" id="2772071"/>
    <lineage>
        <taxon>Viruses</taxon>
        <taxon>Duplodnaviria</taxon>
        <taxon>Heunggongvirae</taxon>
        <taxon>Uroviricota</taxon>
        <taxon>Caudoviricetes</taxon>
        <taxon>Crassvirales</taxon>
        <taxon>Steigviridae</taxon>
        <taxon>Asinivirinae</taxon>
        <taxon>Lahndsivirus</taxon>
        <taxon>Lahndsivirus rarus</taxon>
    </lineage>
</organism>
<proteinExistence type="predicted"/>
<keyword evidence="2" id="KW-1185">Reference proteome</keyword>
<dbReference type="EMBL" id="MT774387">
    <property type="protein sequence ID" value="QOR59140.1"/>
    <property type="molecule type" value="Genomic_DNA"/>
</dbReference>
<reference evidence="1 2" key="1">
    <citation type="submission" date="2020-07" db="EMBL/GenBank/DDBJ databases">
        <title>Taxonomic proposal: Crassvirales, a new order of highly abundant and diverse bacterial viruses.</title>
        <authorList>
            <person name="Shkoporov A.N."/>
            <person name="Stockdale S.R."/>
            <person name="Guerin E."/>
            <person name="Ross R.P."/>
            <person name="Hill C."/>
        </authorList>
    </citation>
    <scope>NUCLEOTIDE SEQUENCE [LARGE SCALE GENOMIC DNA]</scope>
</reference>
<dbReference type="Proteomes" id="UP000594132">
    <property type="component" value="Segment"/>
</dbReference>
<evidence type="ECO:0000313" key="2">
    <source>
        <dbReference type="Proteomes" id="UP000594132"/>
    </source>
</evidence>
<accession>A0A7M1S1E2</accession>
<protein>
    <submittedName>
        <fullName evidence="1">Major capsid protein</fullName>
    </submittedName>
</protein>
<dbReference type="InterPro" id="IPR056401">
    <property type="entry name" value="Crass_capsid"/>
</dbReference>
<sequence>MGGVTTGMPGEELQLGKRFSDDYSPVEKELSRKVGDIQFTSPVAMRNEWSRIRIQHKVPGSMLGKKLAVGIPSLDPQTGKKFVTPMWMHHVEWVFENKFSENKNNLIMYGRSNRNRNGEYLNIGKSGNVITMGAGLREQMEVGNVVWYNDFSLKLIEDMLYELSISKLAMNKRVFILRTGERGAVQFHRAAKDMVSGWLPIPTVNNPAVIQKVQSALNSNAVAATDYQFVEWRAPMGVIVKVEVDPFYDDPVRNKIIHPDGGVAESYRYDIMYAGDMDQPNIQLAKAKNSPEMRGYQWGFRNPFTGGMNNNNMSYDEDSCVVHGMWTGGVFILDTTRVVSLIPAILAA</sequence>